<dbReference type="Proteomes" id="UP000010471">
    <property type="component" value="Chromosome"/>
</dbReference>
<dbReference type="SUPFAM" id="SSF53335">
    <property type="entry name" value="S-adenosyl-L-methionine-dependent methyltransferases"/>
    <property type="match status" value="1"/>
</dbReference>
<dbReference type="InterPro" id="IPR013216">
    <property type="entry name" value="Methyltransf_11"/>
</dbReference>
<dbReference type="CDD" id="cd02440">
    <property type="entry name" value="AdoMet_MTases"/>
    <property type="match status" value="1"/>
</dbReference>
<dbReference type="InterPro" id="IPR050508">
    <property type="entry name" value="Methyltransf_Superfamily"/>
</dbReference>
<dbReference type="EMBL" id="CP003630">
    <property type="protein sequence ID" value="AFZ21374.1"/>
    <property type="molecule type" value="Genomic_DNA"/>
</dbReference>
<gene>
    <name evidence="2" type="ORF">Mic7113_5749</name>
</gene>
<evidence type="ECO:0000259" key="1">
    <source>
        <dbReference type="Pfam" id="PF08241"/>
    </source>
</evidence>
<dbReference type="PANTHER" id="PTHR42912:SF93">
    <property type="entry name" value="N6-ADENOSINE-METHYLTRANSFERASE TMT1A"/>
    <property type="match status" value="1"/>
</dbReference>
<dbReference type="eggNOG" id="COG2226">
    <property type="taxonomic scope" value="Bacteria"/>
</dbReference>
<dbReference type="PANTHER" id="PTHR42912">
    <property type="entry name" value="METHYLTRANSFERASE"/>
    <property type="match status" value="1"/>
</dbReference>
<keyword evidence="2" id="KW-0808">Transferase</keyword>
<dbReference type="InterPro" id="IPR020596">
    <property type="entry name" value="rRNA_Ade_Mease_Trfase_CS"/>
</dbReference>
<proteinExistence type="predicted"/>
<sequence>MNRQFPYTLEQAVSWLREQPDQQNLVYHCYYDDPLESAAQRFSNSEEWNAIKHLLRKHLPSKVLDIGAGRGIVSYAFAKAGCSVTALEPDPSALVGAKAIQDLVDKTNLPIEILQEYGETLPFQDNYFDVVYARAVLHHAQDLKQFCKEAARVLRRGGVFLAAREHVISKKEDLQLFLDSHALHSLYGEENAYLLQEYTDAISSAGLKLQKVMGHYESVLNYAPMTQQEFQSMTTSRLTHFHIGTKLSSLLASQEFIKQFYGWHLSKKLDTPGRHFSFLAFKN</sequence>
<keyword evidence="2" id="KW-0489">Methyltransferase</keyword>
<dbReference type="KEGG" id="mic:Mic7113_5749"/>
<dbReference type="AlphaFoldDB" id="K9WNL9"/>
<keyword evidence="3" id="KW-1185">Reference proteome</keyword>
<dbReference type="STRING" id="1173027.Mic7113_5749"/>
<accession>K9WNL9</accession>
<dbReference type="Pfam" id="PF08241">
    <property type="entry name" value="Methyltransf_11"/>
    <property type="match status" value="1"/>
</dbReference>
<dbReference type="GO" id="GO:0000179">
    <property type="term" value="F:rRNA (adenine-N6,N6-)-dimethyltransferase activity"/>
    <property type="evidence" value="ECO:0007669"/>
    <property type="project" value="InterPro"/>
</dbReference>
<dbReference type="OrthoDB" id="9790457at2"/>
<feature type="domain" description="Methyltransferase type 11" evidence="1">
    <location>
        <begin position="64"/>
        <end position="161"/>
    </location>
</feature>
<dbReference type="Gene3D" id="3.40.50.150">
    <property type="entry name" value="Vaccinia Virus protein VP39"/>
    <property type="match status" value="1"/>
</dbReference>
<dbReference type="InterPro" id="IPR029063">
    <property type="entry name" value="SAM-dependent_MTases_sf"/>
</dbReference>
<protein>
    <submittedName>
        <fullName evidence="2">Methylase involved in ubiquinone/menaquinone biosynthesis</fullName>
    </submittedName>
</protein>
<dbReference type="RefSeq" id="WP_015185503.1">
    <property type="nucleotide sequence ID" value="NC_019738.1"/>
</dbReference>
<name>K9WNL9_9CYAN</name>
<dbReference type="HOGENOM" id="CLU_978841_0_0_3"/>
<evidence type="ECO:0000313" key="3">
    <source>
        <dbReference type="Proteomes" id="UP000010471"/>
    </source>
</evidence>
<dbReference type="PROSITE" id="PS01131">
    <property type="entry name" value="RRNA_A_DIMETH"/>
    <property type="match status" value="1"/>
</dbReference>
<keyword evidence="2" id="KW-0830">Ubiquinone</keyword>
<reference evidence="2 3" key="1">
    <citation type="submission" date="2012-06" db="EMBL/GenBank/DDBJ databases">
        <title>Finished chromosome of genome of Microcoleus sp. PCC 7113.</title>
        <authorList>
            <consortium name="US DOE Joint Genome Institute"/>
            <person name="Gugger M."/>
            <person name="Coursin T."/>
            <person name="Rippka R."/>
            <person name="Tandeau De Marsac N."/>
            <person name="Huntemann M."/>
            <person name="Wei C.-L."/>
            <person name="Han J."/>
            <person name="Detter J.C."/>
            <person name="Han C."/>
            <person name="Tapia R."/>
            <person name="Chen A."/>
            <person name="Kyrpides N."/>
            <person name="Mavromatis K."/>
            <person name="Markowitz V."/>
            <person name="Szeto E."/>
            <person name="Ivanova N."/>
            <person name="Pagani I."/>
            <person name="Pati A."/>
            <person name="Goodwin L."/>
            <person name="Nordberg H.P."/>
            <person name="Cantor M.N."/>
            <person name="Hua S.X."/>
            <person name="Woyke T."/>
            <person name="Kerfeld C.A."/>
        </authorList>
    </citation>
    <scope>NUCLEOTIDE SEQUENCE [LARGE SCALE GENOMIC DNA]</scope>
    <source>
        <strain evidence="2 3">PCC 7113</strain>
    </source>
</reference>
<evidence type="ECO:0000313" key="2">
    <source>
        <dbReference type="EMBL" id="AFZ21374.1"/>
    </source>
</evidence>
<organism evidence="2 3">
    <name type="scientific">Allocoleopsis franciscana PCC 7113</name>
    <dbReference type="NCBI Taxonomy" id="1173027"/>
    <lineage>
        <taxon>Bacteria</taxon>
        <taxon>Bacillati</taxon>
        <taxon>Cyanobacteriota</taxon>
        <taxon>Cyanophyceae</taxon>
        <taxon>Coleofasciculales</taxon>
        <taxon>Coleofasciculaceae</taxon>
        <taxon>Allocoleopsis</taxon>
        <taxon>Allocoleopsis franciscana</taxon>
    </lineage>
</organism>